<dbReference type="Gene3D" id="3.30.420.10">
    <property type="entry name" value="Ribonuclease H-like superfamily/Ribonuclease H"/>
    <property type="match status" value="1"/>
</dbReference>
<dbReference type="AlphaFoldDB" id="A0A1D1VRS6"/>
<comment type="caution">
    <text evidence="1">The sequence shown here is derived from an EMBL/GenBank/DDBJ whole genome shotgun (WGS) entry which is preliminary data.</text>
</comment>
<evidence type="ECO:0000313" key="1">
    <source>
        <dbReference type="EMBL" id="GAV01654.1"/>
    </source>
</evidence>
<reference evidence="1 2" key="1">
    <citation type="journal article" date="2016" name="Nat. Commun.">
        <title>Extremotolerant tardigrade genome and improved radiotolerance of human cultured cells by tardigrade-unique protein.</title>
        <authorList>
            <person name="Hashimoto T."/>
            <person name="Horikawa D.D."/>
            <person name="Saito Y."/>
            <person name="Kuwahara H."/>
            <person name="Kozuka-Hata H."/>
            <person name="Shin-I T."/>
            <person name="Minakuchi Y."/>
            <person name="Ohishi K."/>
            <person name="Motoyama A."/>
            <person name="Aizu T."/>
            <person name="Enomoto A."/>
            <person name="Kondo K."/>
            <person name="Tanaka S."/>
            <person name="Hara Y."/>
            <person name="Koshikawa S."/>
            <person name="Sagara H."/>
            <person name="Miura T."/>
            <person name="Yokobori S."/>
            <person name="Miyagawa K."/>
            <person name="Suzuki Y."/>
            <person name="Kubo T."/>
            <person name="Oyama M."/>
            <person name="Kohara Y."/>
            <person name="Fujiyama A."/>
            <person name="Arakawa K."/>
            <person name="Katayama T."/>
            <person name="Toyoda A."/>
            <person name="Kunieda T."/>
        </authorList>
    </citation>
    <scope>NUCLEOTIDE SEQUENCE [LARGE SCALE GENOMIC DNA]</scope>
    <source>
        <strain evidence="1 2">YOKOZUNA-1</strain>
    </source>
</reference>
<dbReference type="GO" id="GO:0003676">
    <property type="term" value="F:nucleic acid binding"/>
    <property type="evidence" value="ECO:0007669"/>
    <property type="project" value="InterPro"/>
</dbReference>
<proteinExistence type="predicted"/>
<dbReference type="EMBL" id="BDGG01000007">
    <property type="protein sequence ID" value="GAV01654.1"/>
    <property type="molecule type" value="Genomic_DNA"/>
</dbReference>
<protein>
    <recommendedName>
        <fullName evidence="3">Integrase catalytic domain-containing protein</fullName>
    </recommendedName>
</protein>
<evidence type="ECO:0008006" key="3">
    <source>
        <dbReference type="Google" id="ProtNLM"/>
    </source>
</evidence>
<dbReference type="PANTHER" id="PTHR46585:SF1">
    <property type="entry name" value="CHROMO DOMAIN-CONTAINING PROTEIN"/>
    <property type="match status" value="1"/>
</dbReference>
<keyword evidence="2" id="KW-1185">Reference proteome</keyword>
<evidence type="ECO:0000313" key="2">
    <source>
        <dbReference type="Proteomes" id="UP000186922"/>
    </source>
</evidence>
<organism evidence="1 2">
    <name type="scientific">Ramazzottius varieornatus</name>
    <name type="common">Water bear</name>
    <name type="synonym">Tardigrade</name>
    <dbReference type="NCBI Taxonomy" id="947166"/>
    <lineage>
        <taxon>Eukaryota</taxon>
        <taxon>Metazoa</taxon>
        <taxon>Ecdysozoa</taxon>
        <taxon>Tardigrada</taxon>
        <taxon>Eutardigrada</taxon>
        <taxon>Parachela</taxon>
        <taxon>Hypsibioidea</taxon>
        <taxon>Ramazzottiidae</taxon>
        <taxon>Ramazzottius</taxon>
    </lineage>
</organism>
<dbReference type="Proteomes" id="UP000186922">
    <property type="component" value="Unassembled WGS sequence"/>
</dbReference>
<sequence>MEALWQKYLDPRHPGSLGGVERLRRAHDGDEDREKIQRAQQHVDTYTIGKPQYQADLADMSKYGEQNDGIRHLLVVVDCFSKRASVQPLLTEEEIRVKAALQQVFKDLGVP</sequence>
<dbReference type="PANTHER" id="PTHR46585">
    <property type="entry name" value="INTEGRASE CORE DOMAIN CONTAINING PROTEIN"/>
    <property type="match status" value="1"/>
</dbReference>
<name>A0A1D1VRS6_RAMVA</name>
<accession>A0A1D1VRS6</accession>
<dbReference type="InterPro" id="IPR036397">
    <property type="entry name" value="RNaseH_sf"/>
</dbReference>
<gene>
    <name evidence="1" type="primary">RvY_12332-1</name>
    <name evidence="1" type="synonym">RvY_12332.1</name>
    <name evidence="1" type="ORF">RvY_12332</name>
</gene>
<dbReference type="OrthoDB" id="6408700at2759"/>
<dbReference type="STRING" id="947166.A0A1D1VRS6"/>